<dbReference type="Pfam" id="PF00702">
    <property type="entry name" value="Hydrolase"/>
    <property type="match status" value="1"/>
</dbReference>
<keyword evidence="9" id="KW-0067">ATP-binding</keyword>
<keyword evidence="7" id="KW-0547">Nucleotide-binding</keyword>
<dbReference type="NCBIfam" id="TIGR01494">
    <property type="entry name" value="ATPase_P-type"/>
    <property type="match status" value="1"/>
</dbReference>
<dbReference type="SUPFAM" id="SSF56784">
    <property type="entry name" value="HAD-like"/>
    <property type="match status" value="1"/>
</dbReference>
<dbReference type="AlphaFoldDB" id="A0A4D9DCE9"/>
<dbReference type="Proteomes" id="UP000297703">
    <property type="component" value="Unassembled WGS sequence"/>
</dbReference>
<evidence type="ECO:0000256" key="9">
    <source>
        <dbReference type="ARBA" id="ARBA00022840"/>
    </source>
</evidence>
<dbReference type="InterPro" id="IPR006068">
    <property type="entry name" value="ATPase_P-typ_cation-transptr_C"/>
</dbReference>
<comment type="caution">
    <text evidence="18">The sequence shown here is derived from an EMBL/GenBank/DDBJ whole genome shotgun (WGS) entry which is preliminary data.</text>
</comment>
<evidence type="ECO:0000256" key="6">
    <source>
        <dbReference type="ARBA" id="ARBA00022723"/>
    </source>
</evidence>
<dbReference type="EC" id="7.2.2.10" evidence="2"/>
<evidence type="ECO:0000256" key="2">
    <source>
        <dbReference type="ARBA" id="ARBA00012790"/>
    </source>
</evidence>
<evidence type="ECO:0000256" key="13">
    <source>
        <dbReference type="ARBA" id="ARBA00023065"/>
    </source>
</evidence>
<keyword evidence="5 16" id="KW-0812">Transmembrane</keyword>
<dbReference type="Gene3D" id="1.20.1110.10">
    <property type="entry name" value="Calcium-transporting ATPase, transmembrane domain"/>
    <property type="match status" value="1"/>
</dbReference>
<sequence>MFESIIRDLASKSLRCVAFAYKVSSEKLEETELTLLGLIGLKDPCRPGAKEAVTSCREAGVNIKMITGDNIFTAKAIAIECGILKEGDNMEDGAIIEGEKFRNYSEQERIANIDNIRIMARSSPFDKLLMVKCLKQKGHVVAVTGDGTNDAPALKEACIGLSMGIQGTQVAKESSDIVILDDNFKSVVTVLKWGRGVYNNIQKFIQFQLTVNVAALATNFATAISSGGVALTAVQLLWVNLIMDSLGALALATEQPTDDLMTNNPVGRTQPLITPIMWRNISAQALYQIIVLLVLHFRGGSIFGVNPRVQSTLIFNTFVFCQVFNEFNARRLEKKNIFEGILKNKLFLGIVGGTISLQVFMVEVLNKFADTERLNWGQWGACVGIAALSWPIGWLAKCIPVTRKHLSREYSAQT</sequence>
<name>A0A4D9DCE9_9SAUR</name>
<dbReference type="Gene3D" id="3.40.1110.10">
    <property type="entry name" value="Calcium-transporting ATPase, cytoplasmic domain N"/>
    <property type="match status" value="1"/>
</dbReference>
<evidence type="ECO:0000256" key="14">
    <source>
        <dbReference type="ARBA" id="ARBA00023136"/>
    </source>
</evidence>
<keyword evidence="8" id="KW-0106">Calcium</keyword>
<evidence type="ECO:0000256" key="1">
    <source>
        <dbReference type="ARBA" id="ARBA00004141"/>
    </source>
</evidence>
<dbReference type="InterPro" id="IPR001757">
    <property type="entry name" value="P_typ_ATPase"/>
</dbReference>
<dbReference type="InterPro" id="IPR023299">
    <property type="entry name" value="ATPase_P-typ_cyto_dom_N"/>
</dbReference>
<evidence type="ECO:0000313" key="18">
    <source>
        <dbReference type="EMBL" id="TFJ95040.1"/>
    </source>
</evidence>
<dbReference type="SUPFAM" id="SSF81660">
    <property type="entry name" value="Metal cation-transporting ATPase, ATP-binding domain N"/>
    <property type="match status" value="1"/>
</dbReference>
<evidence type="ECO:0000256" key="16">
    <source>
        <dbReference type="SAM" id="Phobius"/>
    </source>
</evidence>
<dbReference type="GO" id="GO:0005388">
    <property type="term" value="F:P-type calcium transporter activity"/>
    <property type="evidence" value="ECO:0007669"/>
    <property type="project" value="UniProtKB-EC"/>
</dbReference>
<reference evidence="18 19" key="2">
    <citation type="submission" date="2019-04" db="EMBL/GenBank/DDBJ databases">
        <title>The genome sequence of big-headed turtle.</title>
        <authorList>
            <person name="Gong S."/>
        </authorList>
    </citation>
    <scope>NUCLEOTIDE SEQUENCE [LARGE SCALE GENOMIC DNA]</scope>
    <source>
        <strain evidence="18">DO16091913</strain>
        <tissue evidence="18">Muscle</tissue>
    </source>
</reference>
<dbReference type="EMBL" id="QXTE01016431">
    <property type="protein sequence ID" value="TFJ95040.1"/>
    <property type="molecule type" value="Genomic_DNA"/>
</dbReference>
<evidence type="ECO:0000259" key="17">
    <source>
        <dbReference type="Pfam" id="PF00689"/>
    </source>
</evidence>
<feature type="domain" description="Cation-transporting P-type ATPase C-terminal" evidence="17">
    <location>
        <begin position="229"/>
        <end position="398"/>
    </location>
</feature>
<feature type="transmembrane region" description="Helical" evidence="16">
    <location>
        <begin position="285"/>
        <end position="303"/>
    </location>
</feature>
<evidence type="ECO:0000256" key="3">
    <source>
        <dbReference type="ARBA" id="ARBA00022448"/>
    </source>
</evidence>
<gene>
    <name evidence="18" type="ORF">DR999_PMT23585</name>
</gene>
<feature type="transmembrane region" description="Helical" evidence="16">
    <location>
        <begin position="346"/>
        <end position="364"/>
    </location>
</feature>
<protein>
    <recommendedName>
        <fullName evidence="2">P-type Ca(2+) transporter</fullName>
        <ecNumber evidence="2">7.2.2.10</ecNumber>
    </recommendedName>
</protein>
<dbReference type="FunFam" id="3.40.50.1000:FF:000018">
    <property type="entry name" value="Calcium-transporting ATPase"/>
    <property type="match status" value="1"/>
</dbReference>
<dbReference type="Pfam" id="PF00689">
    <property type="entry name" value="Cation_ATPase_C"/>
    <property type="match status" value="1"/>
</dbReference>
<dbReference type="PRINTS" id="PR00119">
    <property type="entry name" value="CATATPASE"/>
</dbReference>
<comment type="catalytic activity">
    <reaction evidence="15">
        <text>Ca(2+)(in) + ATP + H2O = Ca(2+)(out) + ADP + phosphate + H(+)</text>
        <dbReference type="Rhea" id="RHEA:18105"/>
        <dbReference type="ChEBI" id="CHEBI:15377"/>
        <dbReference type="ChEBI" id="CHEBI:15378"/>
        <dbReference type="ChEBI" id="CHEBI:29108"/>
        <dbReference type="ChEBI" id="CHEBI:30616"/>
        <dbReference type="ChEBI" id="CHEBI:43474"/>
        <dbReference type="ChEBI" id="CHEBI:456216"/>
        <dbReference type="EC" id="7.2.2.10"/>
    </reaction>
</comment>
<evidence type="ECO:0000256" key="5">
    <source>
        <dbReference type="ARBA" id="ARBA00022692"/>
    </source>
</evidence>
<evidence type="ECO:0000256" key="8">
    <source>
        <dbReference type="ARBA" id="ARBA00022837"/>
    </source>
</evidence>
<keyword evidence="3" id="KW-0813">Transport</keyword>
<keyword evidence="19" id="KW-1185">Reference proteome</keyword>
<evidence type="ECO:0000256" key="10">
    <source>
        <dbReference type="ARBA" id="ARBA00022842"/>
    </source>
</evidence>
<keyword evidence="14 16" id="KW-0472">Membrane</keyword>
<keyword evidence="6" id="KW-0479">Metal-binding</keyword>
<dbReference type="FunFam" id="1.20.1110.10:FF:000039">
    <property type="entry name" value="Calcium-transporting ATPase"/>
    <property type="match status" value="1"/>
</dbReference>
<dbReference type="InterPro" id="IPR023298">
    <property type="entry name" value="ATPase_P-typ_TM_dom_sf"/>
</dbReference>
<dbReference type="PRINTS" id="PR00120">
    <property type="entry name" value="HATPASE"/>
</dbReference>
<dbReference type="SUPFAM" id="SSF81665">
    <property type="entry name" value="Calcium ATPase, transmembrane domain M"/>
    <property type="match status" value="1"/>
</dbReference>
<proteinExistence type="predicted"/>
<keyword evidence="13" id="KW-0406">Ion transport</keyword>
<evidence type="ECO:0000256" key="12">
    <source>
        <dbReference type="ARBA" id="ARBA00022989"/>
    </source>
</evidence>
<evidence type="ECO:0000256" key="15">
    <source>
        <dbReference type="ARBA" id="ARBA00048694"/>
    </source>
</evidence>
<dbReference type="GO" id="GO:0005524">
    <property type="term" value="F:ATP binding"/>
    <property type="evidence" value="ECO:0007669"/>
    <property type="project" value="UniProtKB-KW"/>
</dbReference>
<reference evidence="18 19" key="1">
    <citation type="submission" date="2019-04" db="EMBL/GenBank/DDBJ databases">
        <title>Draft genome of the big-headed turtle Platysternon megacephalum.</title>
        <authorList>
            <person name="Gong S."/>
        </authorList>
    </citation>
    <scope>NUCLEOTIDE SEQUENCE [LARGE SCALE GENOMIC DNA]</scope>
    <source>
        <strain evidence="18">DO16091913</strain>
        <tissue evidence="18">Muscle</tissue>
    </source>
</reference>
<keyword evidence="12 16" id="KW-1133">Transmembrane helix</keyword>
<dbReference type="GO" id="GO:0005886">
    <property type="term" value="C:plasma membrane"/>
    <property type="evidence" value="ECO:0007669"/>
    <property type="project" value="TreeGrafter"/>
</dbReference>
<comment type="subcellular location">
    <subcellularLocation>
        <location evidence="1">Membrane</location>
        <topology evidence="1">Multi-pass membrane protein</topology>
    </subcellularLocation>
</comment>
<accession>A0A4D9DCE9</accession>
<keyword evidence="4" id="KW-0109">Calcium transport</keyword>
<organism evidence="18 19">
    <name type="scientific">Platysternon megacephalum</name>
    <name type="common">big-headed turtle</name>
    <dbReference type="NCBI Taxonomy" id="55544"/>
    <lineage>
        <taxon>Eukaryota</taxon>
        <taxon>Metazoa</taxon>
        <taxon>Chordata</taxon>
        <taxon>Craniata</taxon>
        <taxon>Vertebrata</taxon>
        <taxon>Euteleostomi</taxon>
        <taxon>Archelosauria</taxon>
        <taxon>Testudinata</taxon>
        <taxon>Testudines</taxon>
        <taxon>Cryptodira</taxon>
        <taxon>Durocryptodira</taxon>
        <taxon>Testudinoidea</taxon>
        <taxon>Platysternidae</taxon>
        <taxon>Platysternon</taxon>
    </lineage>
</organism>
<dbReference type="GO" id="GO:0016887">
    <property type="term" value="F:ATP hydrolysis activity"/>
    <property type="evidence" value="ECO:0007669"/>
    <property type="project" value="InterPro"/>
</dbReference>
<evidence type="ECO:0000256" key="7">
    <source>
        <dbReference type="ARBA" id="ARBA00022741"/>
    </source>
</evidence>
<evidence type="ECO:0000256" key="11">
    <source>
        <dbReference type="ARBA" id="ARBA00022967"/>
    </source>
</evidence>
<keyword evidence="11" id="KW-1278">Translocase</keyword>
<dbReference type="PANTHER" id="PTHR24093:SF509">
    <property type="entry name" value="CALCIUM-TRANSPORTING ATPASE"/>
    <property type="match status" value="1"/>
</dbReference>
<dbReference type="OrthoDB" id="116380at2759"/>
<keyword evidence="10" id="KW-0460">Magnesium</keyword>
<dbReference type="GO" id="GO:0046872">
    <property type="term" value="F:metal ion binding"/>
    <property type="evidence" value="ECO:0007669"/>
    <property type="project" value="UniProtKB-KW"/>
</dbReference>
<evidence type="ECO:0000313" key="19">
    <source>
        <dbReference type="Proteomes" id="UP000297703"/>
    </source>
</evidence>
<evidence type="ECO:0000256" key="4">
    <source>
        <dbReference type="ARBA" id="ARBA00022568"/>
    </source>
</evidence>
<dbReference type="InterPro" id="IPR036412">
    <property type="entry name" value="HAD-like_sf"/>
</dbReference>
<feature type="transmembrane region" description="Helical" evidence="16">
    <location>
        <begin position="376"/>
        <end position="396"/>
    </location>
</feature>
<dbReference type="STRING" id="55544.A0A4D9DCE9"/>
<dbReference type="PANTHER" id="PTHR24093">
    <property type="entry name" value="CATION TRANSPORTING ATPASE"/>
    <property type="match status" value="1"/>
</dbReference>